<dbReference type="GO" id="GO:0005921">
    <property type="term" value="C:gap junction"/>
    <property type="evidence" value="ECO:0007669"/>
    <property type="project" value="UniProtKB-SubCell"/>
</dbReference>
<reference evidence="14" key="1">
    <citation type="submission" date="2022-12" db="EMBL/GenBank/DDBJ databases">
        <title>Chromosome-level genome assembly of the bean flower thrips Megalurothrips usitatus.</title>
        <authorList>
            <person name="Ma L."/>
            <person name="Liu Q."/>
            <person name="Li H."/>
            <person name="Cai W."/>
        </authorList>
    </citation>
    <scope>NUCLEOTIDE SEQUENCE</scope>
    <source>
        <strain evidence="14">Cailab_2022a</strain>
    </source>
</reference>
<evidence type="ECO:0000256" key="10">
    <source>
        <dbReference type="ARBA" id="ARBA00023136"/>
    </source>
</evidence>
<dbReference type="PRINTS" id="PR01262">
    <property type="entry name" value="INNEXIN"/>
</dbReference>
<evidence type="ECO:0000256" key="7">
    <source>
        <dbReference type="ARBA" id="ARBA00022949"/>
    </source>
</evidence>
<keyword evidence="3 12" id="KW-0813">Transport</keyword>
<organism evidence="14 15">
    <name type="scientific">Megalurothrips usitatus</name>
    <name type="common">bean blossom thrips</name>
    <dbReference type="NCBI Taxonomy" id="439358"/>
    <lineage>
        <taxon>Eukaryota</taxon>
        <taxon>Metazoa</taxon>
        <taxon>Ecdysozoa</taxon>
        <taxon>Arthropoda</taxon>
        <taxon>Hexapoda</taxon>
        <taxon>Insecta</taxon>
        <taxon>Pterygota</taxon>
        <taxon>Neoptera</taxon>
        <taxon>Paraneoptera</taxon>
        <taxon>Thysanoptera</taxon>
        <taxon>Terebrantia</taxon>
        <taxon>Thripoidea</taxon>
        <taxon>Thripidae</taxon>
        <taxon>Megalurothrips</taxon>
    </lineage>
</organism>
<evidence type="ECO:0000256" key="4">
    <source>
        <dbReference type="ARBA" id="ARBA00022475"/>
    </source>
</evidence>
<protein>
    <recommendedName>
        <fullName evidence="12">Innexin</fullName>
    </recommendedName>
</protein>
<comment type="caution">
    <text evidence="12">Lacks conserved residue(s) required for the propagation of feature annotation.</text>
</comment>
<keyword evidence="6" id="KW-0303">Gap junction</keyword>
<name>A0AAV7XAV0_9NEOP</name>
<accession>A0AAV7XAV0</accession>
<evidence type="ECO:0000256" key="12">
    <source>
        <dbReference type="RuleBase" id="RU010713"/>
    </source>
</evidence>
<evidence type="ECO:0000256" key="11">
    <source>
        <dbReference type="ARBA" id="ARBA00023303"/>
    </source>
</evidence>
<feature type="region of interest" description="Disordered" evidence="13">
    <location>
        <begin position="282"/>
        <end position="302"/>
    </location>
</feature>
<evidence type="ECO:0000256" key="6">
    <source>
        <dbReference type="ARBA" id="ARBA00022868"/>
    </source>
</evidence>
<dbReference type="PANTHER" id="PTHR11893:SF41">
    <property type="entry name" value="INNEXIN INX2"/>
    <property type="match status" value="1"/>
</dbReference>
<comment type="caution">
    <text evidence="14">The sequence shown here is derived from an EMBL/GenBank/DDBJ whole genome shotgun (WGS) entry which is preliminary data.</text>
</comment>
<keyword evidence="15" id="KW-1185">Reference proteome</keyword>
<comment type="similarity">
    <text evidence="12">Belongs to the pannexin family.</text>
</comment>
<dbReference type="GO" id="GO:0005886">
    <property type="term" value="C:plasma membrane"/>
    <property type="evidence" value="ECO:0007669"/>
    <property type="project" value="UniProtKB-SubCell"/>
</dbReference>
<dbReference type="GO" id="GO:0007602">
    <property type="term" value="P:phototransduction"/>
    <property type="evidence" value="ECO:0007669"/>
    <property type="project" value="TreeGrafter"/>
</dbReference>
<evidence type="ECO:0000256" key="3">
    <source>
        <dbReference type="ARBA" id="ARBA00022448"/>
    </source>
</evidence>
<keyword evidence="9 12" id="KW-0406">Ion transport</keyword>
<dbReference type="EMBL" id="JAPTSV010000014">
    <property type="protein sequence ID" value="KAJ1520605.1"/>
    <property type="molecule type" value="Genomic_DNA"/>
</dbReference>
<keyword evidence="5 12" id="KW-0812">Transmembrane</keyword>
<dbReference type="GO" id="GO:0005243">
    <property type="term" value="F:gap junction channel activity"/>
    <property type="evidence" value="ECO:0007669"/>
    <property type="project" value="TreeGrafter"/>
</dbReference>
<evidence type="ECO:0000256" key="13">
    <source>
        <dbReference type="SAM" id="MobiDB-lite"/>
    </source>
</evidence>
<evidence type="ECO:0000256" key="9">
    <source>
        <dbReference type="ARBA" id="ARBA00023065"/>
    </source>
</evidence>
<dbReference type="GO" id="GO:0034220">
    <property type="term" value="P:monoatomic ion transmembrane transport"/>
    <property type="evidence" value="ECO:0007669"/>
    <property type="project" value="UniProtKB-KW"/>
</dbReference>
<evidence type="ECO:0000256" key="8">
    <source>
        <dbReference type="ARBA" id="ARBA00022989"/>
    </source>
</evidence>
<dbReference type="Pfam" id="PF00876">
    <property type="entry name" value="Innexin"/>
    <property type="match status" value="1"/>
</dbReference>
<comment type="subcellular location">
    <subcellularLocation>
        <location evidence="1">Cell junction</location>
        <location evidence="1">Gap junction</location>
    </subcellularLocation>
    <subcellularLocation>
        <location evidence="2 12">Cell membrane</location>
        <topology evidence="2 12">Multi-pass membrane protein</topology>
    </subcellularLocation>
</comment>
<feature type="transmembrane region" description="Helical" evidence="12">
    <location>
        <begin position="148"/>
        <end position="167"/>
    </location>
</feature>
<proteinExistence type="inferred from homology"/>
<dbReference type="Proteomes" id="UP001075354">
    <property type="component" value="Chromosome 14"/>
</dbReference>
<comment type="function">
    <text evidence="12">Structural component of the gap junctions.</text>
</comment>
<evidence type="ECO:0000256" key="5">
    <source>
        <dbReference type="ARBA" id="ARBA00022692"/>
    </source>
</evidence>
<dbReference type="AlphaFoldDB" id="A0AAV7XAV0"/>
<dbReference type="InterPro" id="IPR000990">
    <property type="entry name" value="Innexin"/>
</dbReference>
<keyword evidence="8 12" id="KW-1133">Transmembrane helix</keyword>
<evidence type="ECO:0000256" key="2">
    <source>
        <dbReference type="ARBA" id="ARBA00004651"/>
    </source>
</evidence>
<dbReference type="PANTHER" id="PTHR11893">
    <property type="entry name" value="INNEXIN"/>
    <property type="match status" value="1"/>
</dbReference>
<keyword evidence="11 12" id="KW-0407">Ion channel</keyword>
<gene>
    <name evidence="12" type="primary">inx</name>
    <name evidence="14" type="ORF">ONE63_003716</name>
</gene>
<dbReference type="PROSITE" id="PS51013">
    <property type="entry name" value="PANNEXIN"/>
    <property type="match status" value="1"/>
</dbReference>
<keyword evidence="10 12" id="KW-0472">Membrane</keyword>
<evidence type="ECO:0000313" key="14">
    <source>
        <dbReference type="EMBL" id="KAJ1520605.1"/>
    </source>
</evidence>
<feature type="transmembrane region" description="Helical" evidence="12">
    <location>
        <begin position="31"/>
        <end position="53"/>
    </location>
</feature>
<keyword evidence="7" id="KW-0965">Cell junction</keyword>
<sequence length="508" mass="55072">MSMLTVFGALKGAVRTNAPGEVHLASPWSAVHHRLTAVLLLFLMLLVSAKQYLGEPVQCLQQKDDPAVPEKVMNTYCFIATTYTVVRPRPQHPAATAGAWGLTGSVRGALHPGLQGLVQGLGPDPDHGVPEVPDVQGASIRRHAYYQWVPLVLALQAMLFYAPYYVWTMWEGGLINGLIKGLRLQELLGKRDKESRMLARYFEATLNSHVPWAVGYWAAELANLVNVAANALLLDAVLGGRFFTYGYNVLSWSGNSAAAAASGPAPVHPQLLDPYPDFVAEPARGPRPADPNDHPEDPNDPMEAVFPKLTKCTFFKYGASGSIQRHDALCVMALNVVNEKVFVLLWVWYAALAAVSVLVVVRSGLALTAYALASRSRTRPALWLMGRLLGLPPLQPELMQALAGRLDAGDWLLLVLLAANMPRVVFRGVARDIALFVGDPAKVMYALDTPDDTMPAPRVRATVRFAGDPARATLPLNTLDSGDDASTPQEKEEEVLVLATAPPVLVYA</sequence>
<keyword evidence="4" id="KW-1003">Cell membrane</keyword>
<evidence type="ECO:0000256" key="1">
    <source>
        <dbReference type="ARBA" id="ARBA00004610"/>
    </source>
</evidence>
<evidence type="ECO:0000313" key="15">
    <source>
        <dbReference type="Proteomes" id="UP001075354"/>
    </source>
</evidence>
<feature type="transmembrane region" description="Helical" evidence="12">
    <location>
        <begin position="346"/>
        <end position="373"/>
    </location>
</feature>